<keyword evidence="2" id="KW-1003">Cell membrane</keyword>
<sequence>MNQSAGIIKKRLLAVGLSHFILVPDPAQATLTVRFEKPKDSQRAGELLTDKGHLAFAETVDRSRILSQIPENDRLFSLMDIPSADAKNMAADVLGYAKPASVKAVNAYLATAPWWQKMSGTMQLAWGIAPNDKHQMVLHILKRPEALSGLAVSEASVTDGQPSVQITFNEAGRQTWQEVTRRNIGKPLAIVIDNRVYFAPVVRDEIKGGKCNITGNFTHDELTRLAALINNGELPVGFRMVR</sequence>
<evidence type="ECO:0000313" key="10">
    <source>
        <dbReference type="Proteomes" id="UP000391834"/>
    </source>
</evidence>
<comment type="caution">
    <text evidence="9">The sequence shown here is derived from an EMBL/GenBank/DDBJ whole genome shotgun (WGS) entry which is preliminary data.</text>
</comment>
<evidence type="ECO:0000256" key="7">
    <source>
        <dbReference type="ARBA" id="ARBA00023136"/>
    </source>
</evidence>
<name>A0A5M4AU95_9BACT</name>
<evidence type="ECO:0000256" key="4">
    <source>
        <dbReference type="ARBA" id="ARBA00022927"/>
    </source>
</evidence>
<keyword evidence="4" id="KW-0653">Protein transport</keyword>
<evidence type="ECO:0000259" key="8">
    <source>
        <dbReference type="Pfam" id="PF22599"/>
    </source>
</evidence>
<dbReference type="PANTHER" id="PTHR30081">
    <property type="entry name" value="PROTEIN-EXPORT MEMBRANE PROTEIN SEC"/>
    <property type="match status" value="1"/>
</dbReference>
<keyword evidence="5" id="KW-1133">Transmembrane helix</keyword>
<gene>
    <name evidence="9" type="ORF">PbJCM13498_03450</name>
</gene>
<proteinExistence type="predicted"/>
<keyword evidence="10" id="KW-1185">Reference proteome</keyword>
<dbReference type="AlphaFoldDB" id="A0A5M4AU95"/>
<dbReference type="GO" id="GO:0015031">
    <property type="term" value="P:protein transport"/>
    <property type="evidence" value="ECO:0007669"/>
    <property type="project" value="UniProtKB-KW"/>
</dbReference>
<evidence type="ECO:0000256" key="3">
    <source>
        <dbReference type="ARBA" id="ARBA00022692"/>
    </source>
</evidence>
<evidence type="ECO:0000256" key="5">
    <source>
        <dbReference type="ARBA" id="ARBA00022989"/>
    </source>
</evidence>
<feature type="domain" description="SecDF P1 head subdomain" evidence="8">
    <location>
        <begin position="139"/>
        <end position="236"/>
    </location>
</feature>
<keyword evidence="6" id="KW-0811">Translocation</keyword>
<evidence type="ECO:0000256" key="1">
    <source>
        <dbReference type="ARBA" id="ARBA00022448"/>
    </source>
</evidence>
<accession>A0A5M4AU95</accession>
<dbReference type="InterPro" id="IPR022813">
    <property type="entry name" value="SecD/SecF_arch_bac"/>
</dbReference>
<evidence type="ECO:0000256" key="2">
    <source>
        <dbReference type="ARBA" id="ARBA00022475"/>
    </source>
</evidence>
<evidence type="ECO:0000256" key="6">
    <source>
        <dbReference type="ARBA" id="ARBA00023010"/>
    </source>
</evidence>
<organism evidence="9 10">
    <name type="scientific">Prolixibacter bellariivorans</name>
    <dbReference type="NCBI Taxonomy" id="314319"/>
    <lineage>
        <taxon>Bacteria</taxon>
        <taxon>Pseudomonadati</taxon>
        <taxon>Bacteroidota</taxon>
        <taxon>Bacteroidia</taxon>
        <taxon>Marinilabiliales</taxon>
        <taxon>Prolixibacteraceae</taxon>
        <taxon>Prolixibacter</taxon>
    </lineage>
</organism>
<dbReference type="EMBL" id="BLAX01000001">
    <property type="protein sequence ID" value="GET31482.1"/>
    <property type="molecule type" value="Genomic_DNA"/>
</dbReference>
<keyword evidence="7" id="KW-0472">Membrane</keyword>
<dbReference type="GO" id="GO:0005886">
    <property type="term" value="C:plasma membrane"/>
    <property type="evidence" value="ECO:0007669"/>
    <property type="project" value="TreeGrafter"/>
</dbReference>
<keyword evidence="1" id="KW-0813">Transport</keyword>
<dbReference type="InterPro" id="IPR054384">
    <property type="entry name" value="SecDF_P1_head"/>
</dbReference>
<evidence type="ECO:0000313" key="9">
    <source>
        <dbReference type="EMBL" id="GET31482.1"/>
    </source>
</evidence>
<reference evidence="9 10" key="1">
    <citation type="submission" date="2019-10" db="EMBL/GenBank/DDBJ databases">
        <title>Prolixibacter strains distinguished by the presence of nitrate reductase genes were adept at nitrate-dependent anaerobic corrosion of metallic iron and carbon steel.</title>
        <authorList>
            <person name="Iino T."/>
            <person name="Shono N."/>
            <person name="Ito K."/>
            <person name="Nakamura R."/>
            <person name="Sueoka K."/>
            <person name="Harayama S."/>
            <person name="Ohkuma M."/>
        </authorList>
    </citation>
    <scope>NUCLEOTIDE SEQUENCE [LARGE SCALE GENOMIC DNA]</scope>
    <source>
        <strain evidence="9 10">JCM 13498</strain>
    </source>
</reference>
<keyword evidence="3" id="KW-0812">Transmembrane</keyword>
<dbReference type="Pfam" id="PF22599">
    <property type="entry name" value="SecDF_P1_head"/>
    <property type="match status" value="1"/>
</dbReference>
<protein>
    <recommendedName>
        <fullName evidence="8">SecDF P1 head subdomain domain-containing protein</fullName>
    </recommendedName>
</protein>
<dbReference type="PANTHER" id="PTHR30081:SF1">
    <property type="entry name" value="PROTEIN TRANSLOCASE SUBUNIT SECD"/>
    <property type="match status" value="1"/>
</dbReference>
<dbReference type="Proteomes" id="UP000391834">
    <property type="component" value="Unassembled WGS sequence"/>
</dbReference>
<dbReference type="Gene3D" id="3.30.1360.200">
    <property type="match status" value="1"/>
</dbReference>